<protein>
    <recommendedName>
        <fullName evidence="14">ATP synthase subunit f, mitochondrial</fullName>
    </recommendedName>
</protein>
<dbReference type="GO" id="GO:0042776">
    <property type="term" value="P:proton motive force-driven mitochondrial ATP synthesis"/>
    <property type="evidence" value="ECO:0007669"/>
    <property type="project" value="TreeGrafter"/>
</dbReference>
<organism evidence="12 13">
    <name type="scientific">Albula glossodonta</name>
    <name type="common">roundjaw bonefish</name>
    <dbReference type="NCBI Taxonomy" id="121402"/>
    <lineage>
        <taxon>Eukaryota</taxon>
        <taxon>Metazoa</taxon>
        <taxon>Chordata</taxon>
        <taxon>Craniata</taxon>
        <taxon>Vertebrata</taxon>
        <taxon>Euteleostomi</taxon>
        <taxon>Actinopterygii</taxon>
        <taxon>Neopterygii</taxon>
        <taxon>Teleostei</taxon>
        <taxon>Albuliformes</taxon>
        <taxon>Albulidae</taxon>
        <taxon>Albula</taxon>
    </lineage>
</organism>
<evidence type="ECO:0008006" key="14">
    <source>
        <dbReference type="Google" id="ProtNLM"/>
    </source>
</evidence>
<evidence type="ECO:0000313" key="13">
    <source>
        <dbReference type="Proteomes" id="UP000824540"/>
    </source>
</evidence>
<evidence type="ECO:0000313" key="12">
    <source>
        <dbReference type="EMBL" id="KAG9332159.1"/>
    </source>
</evidence>
<dbReference type="InterPro" id="IPR019344">
    <property type="entry name" value="F1F0-ATPsyn_F_prd"/>
</dbReference>
<evidence type="ECO:0000256" key="5">
    <source>
        <dbReference type="ARBA" id="ARBA00022781"/>
    </source>
</evidence>
<gene>
    <name evidence="12" type="ORF">JZ751_015735</name>
</gene>
<dbReference type="GO" id="GO:0046933">
    <property type="term" value="F:proton-transporting ATP synthase activity, rotational mechanism"/>
    <property type="evidence" value="ECO:0007669"/>
    <property type="project" value="TreeGrafter"/>
</dbReference>
<evidence type="ECO:0000256" key="9">
    <source>
        <dbReference type="ARBA" id="ARBA00023310"/>
    </source>
</evidence>
<evidence type="ECO:0000256" key="3">
    <source>
        <dbReference type="ARBA" id="ARBA00022448"/>
    </source>
</evidence>
<dbReference type="GO" id="GO:0045259">
    <property type="term" value="C:proton-transporting ATP synthase complex"/>
    <property type="evidence" value="ECO:0007669"/>
    <property type="project" value="UniProtKB-KW"/>
</dbReference>
<evidence type="ECO:0000256" key="4">
    <source>
        <dbReference type="ARBA" id="ARBA00022547"/>
    </source>
</evidence>
<reference evidence="12" key="1">
    <citation type="thesis" date="2021" institute="BYU ScholarsArchive" country="Provo, UT, USA">
        <title>Applications of and Algorithms for Genome Assembly and Genomic Analyses with an Emphasis on Marine Teleosts.</title>
        <authorList>
            <person name="Pickett B.D."/>
        </authorList>
    </citation>
    <scope>NUCLEOTIDE SEQUENCE</scope>
    <source>
        <strain evidence="12">HI-2016</strain>
    </source>
</reference>
<feature type="transmembrane region" description="Helical" evidence="11">
    <location>
        <begin position="564"/>
        <end position="583"/>
    </location>
</feature>
<proteinExistence type="inferred from homology"/>
<keyword evidence="9" id="KW-0066">ATP synthesis</keyword>
<dbReference type="GO" id="GO:0031966">
    <property type="term" value="C:mitochondrial membrane"/>
    <property type="evidence" value="ECO:0007669"/>
    <property type="project" value="UniProtKB-SubCell"/>
</dbReference>
<keyword evidence="8 11" id="KW-0472">Membrane</keyword>
<keyword evidence="6" id="KW-0406">Ion transport</keyword>
<comment type="subcellular location">
    <subcellularLocation>
        <location evidence="1">Mitochondrion membrane</location>
    </subcellularLocation>
</comment>
<evidence type="ECO:0000256" key="6">
    <source>
        <dbReference type="ARBA" id="ARBA00023065"/>
    </source>
</evidence>
<keyword evidence="5" id="KW-0375">Hydrogen ion transport</keyword>
<evidence type="ECO:0000256" key="10">
    <source>
        <dbReference type="SAM" id="MobiDB-lite"/>
    </source>
</evidence>
<keyword evidence="7" id="KW-0496">Mitochondrion</keyword>
<dbReference type="PANTHER" id="PTHR13080">
    <property type="entry name" value="ATP SYNTHASE F CHAIN, MITOCHONDRIAL-RELATED"/>
    <property type="match status" value="1"/>
</dbReference>
<evidence type="ECO:0000256" key="8">
    <source>
        <dbReference type="ARBA" id="ARBA00023136"/>
    </source>
</evidence>
<keyword evidence="3" id="KW-0813">Transport</keyword>
<name>A0A8T2MUX6_9TELE</name>
<comment type="caution">
    <text evidence="12">The sequence shown here is derived from an EMBL/GenBank/DDBJ whole genome shotgun (WGS) entry which is preliminary data.</text>
</comment>
<feature type="region of interest" description="Disordered" evidence="10">
    <location>
        <begin position="436"/>
        <end position="467"/>
    </location>
</feature>
<evidence type="ECO:0000256" key="11">
    <source>
        <dbReference type="SAM" id="Phobius"/>
    </source>
</evidence>
<dbReference type="EMBL" id="JAFBMS010000252">
    <property type="protein sequence ID" value="KAG9332159.1"/>
    <property type="molecule type" value="Genomic_DNA"/>
</dbReference>
<keyword evidence="4" id="KW-0138">CF(0)</keyword>
<keyword evidence="11" id="KW-1133">Transmembrane helix</keyword>
<dbReference type="PANTHER" id="PTHR13080:SF13">
    <property type="entry name" value="ATP SYNTHASE SUBUNIT F, MITOCHONDRIAL"/>
    <property type="match status" value="1"/>
</dbReference>
<comment type="similarity">
    <text evidence="2">Belongs to the ATPase F chain family.</text>
</comment>
<evidence type="ECO:0000256" key="2">
    <source>
        <dbReference type="ARBA" id="ARBA00005895"/>
    </source>
</evidence>
<evidence type="ECO:0000256" key="1">
    <source>
        <dbReference type="ARBA" id="ARBA00004325"/>
    </source>
</evidence>
<keyword evidence="11" id="KW-0812">Transmembrane</keyword>
<dbReference type="Proteomes" id="UP000824540">
    <property type="component" value="Unassembled WGS sequence"/>
</dbReference>
<dbReference type="AlphaFoldDB" id="A0A8T2MUX6"/>
<sequence length="597" mass="65060">MSCSRTIRKRIQIPCWRAKPPTASGEECSHREWRPYPQIIKCYMYKITLSKLRQFAYRPYIGNKKKKTPLMTSDEKSEKDLAETCPFCGRSFKRLKSHITRCKMAPVAKDPISSKPSKLLTSVAPALGGTTAKKKTKKTTLNQKQHADAWPGSILKSPKEARMESRAATVDQGKNNQKGKGAPTGRTVKVQAQEQQLGRVGEVESKREVGHWGGQQHGPGCAGVSKPPVKTPTWPVDVSGAPGTDTATAEGPLCTRSKVALPRSQPSMAKGLKLNLPSPPSGKLRSAQSPPSLRAGAKTQSMSQDSYGARVQVIESALQRPPHVRRLLWEDVPGSMQASWRLGAVTGSEGWGWSKTSVWEHINEALTCRSPAHTYSGSRDQVTLGITPGGKGTAKLIQIPSAVHRDTTRLSPPAMAGAGGCLETGLRAASLQDSLPLEGLLTPPPQPDPGSAKGPGWGSGRGTHSPLGLEEMTHLAATYRGISLSMIPLQRLTLTEQVQQKAPPTQPLTQGSAVPLAERALMDVRLSELPEWLTLRPLSPRQAAAIVHRGWLSYYRKYIDVRRGGVGGVTMLVAGYCVLSYMWSYPHLKCDRWRKYH</sequence>
<dbReference type="OrthoDB" id="8921675at2759"/>
<accession>A0A8T2MUX6</accession>
<evidence type="ECO:0000256" key="7">
    <source>
        <dbReference type="ARBA" id="ARBA00023128"/>
    </source>
</evidence>
<keyword evidence="13" id="KW-1185">Reference proteome</keyword>
<dbReference type="Pfam" id="PF10206">
    <property type="entry name" value="WRW"/>
    <property type="match status" value="1"/>
</dbReference>
<feature type="region of interest" description="Disordered" evidence="10">
    <location>
        <begin position="261"/>
        <end position="304"/>
    </location>
</feature>
<feature type="region of interest" description="Disordered" evidence="10">
    <location>
        <begin position="158"/>
        <end position="187"/>
    </location>
</feature>